<organism evidence="1 2">
    <name type="scientific">Holothuria leucospilota</name>
    <name type="common">Black long sea cucumber</name>
    <name type="synonym">Mertensiothuria leucospilota</name>
    <dbReference type="NCBI Taxonomy" id="206669"/>
    <lineage>
        <taxon>Eukaryota</taxon>
        <taxon>Metazoa</taxon>
        <taxon>Echinodermata</taxon>
        <taxon>Eleutherozoa</taxon>
        <taxon>Echinozoa</taxon>
        <taxon>Holothuroidea</taxon>
        <taxon>Aspidochirotacea</taxon>
        <taxon>Aspidochirotida</taxon>
        <taxon>Holothuriidae</taxon>
        <taxon>Holothuria</taxon>
    </lineage>
</organism>
<reference evidence="1" key="1">
    <citation type="submission" date="2021-10" db="EMBL/GenBank/DDBJ databases">
        <title>Tropical sea cucumber genome reveals ecological adaptation and Cuvierian tubules defense mechanism.</title>
        <authorList>
            <person name="Chen T."/>
        </authorList>
    </citation>
    <scope>NUCLEOTIDE SEQUENCE</scope>
    <source>
        <strain evidence="1">Nanhai2018</strain>
        <tissue evidence="1">Muscle</tissue>
    </source>
</reference>
<evidence type="ECO:0000313" key="2">
    <source>
        <dbReference type="Proteomes" id="UP001152320"/>
    </source>
</evidence>
<dbReference type="EMBL" id="JAIZAY010000001">
    <property type="protein sequence ID" value="KAJ8050841.1"/>
    <property type="molecule type" value="Genomic_DNA"/>
</dbReference>
<dbReference type="Proteomes" id="UP001152320">
    <property type="component" value="Chromosome 1"/>
</dbReference>
<keyword evidence="2" id="KW-1185">Reference proteome</keyword>
<evidence type="ECO:0000313" key="1">
    <source>
        <dbReference type="EMBL" id="KAJ8050841.1"/>
    </source>
</evidence>
<dbReference type="AlphaFoldDB" id="A0A9Q1CTJ9"/>
<sequence length="83" mass="9507">MITKIFSFAFCDLDPFPTQLLKDNKILNVIAPTITEIINESFKSRIVPDSMKCAMIKPLLKKALLDCIFSEELSTNTQFVLYF</sequence>
<protein>
    <submittedName>
        <fullName evidence="1">Uncharacterized protein</fullName>
    </submittedName>
</protein>
<name>A0A9Q1CTJ9_HOLLE</name>
<accession>A0A9Q1CTJ9</accession>
<comment type="caution">
    <text evidence="1">The sequence shown here is derived from an EMBL/GenBank/DDBJ whole genome shotgun (WGS) entry which is preliminary data.</text>
</comment>
<dbReference type="OrthoDB" id="6158911at2759"/>
<gene>
    <name evidence="1" type="ORF">HOLleu_04197</name>
</gene>
<proteinExistence type="predicted"/>